<keyword evidence="9" id="KW-0560">Oxidoreductase</keyword>
<dbReference type="EC" id="1.2.99.2" evidence="9"/>
<dbReference type="GO" id="GO:0051539">
    <property type="term" value="F:4 iron, 4 sulfur cluster binding"/>
    <property type="evidence" value="ECO:0007669"/>
    <property type="project" value="UniProtKB-KW"/>
</dbReference>
<name>A0A0W8F8B8_9ZZZZ</name>
<feature type="domain" description="4Fe-4S ferredoxin-type" evidence="8">
    <location>
        <begin position="5"/>
        <end position="35"/>
    </location>
</feature>
<dbReference type="InterPro" id="IPR050954">
    <property type="entry name" value="ET_IronSulfur_Cluster-Binding"/>
</dbReference>
<sequence>MKENKEIFVRLERCMGCRSCEMACAIEHSISKNLISSISEKPVPVRLLYVEKAEGRNVPMICRHCQDAPCVAVCRTGALVQDSLSGVVERIEENCMGCWMCAMICPYGVVGRKKEVRMAVKCDRCKSLEVPACVAACPTGALIYSTQREFAEMMRKEAAARIAREARGLAKA</sequence>
<dbReference type="Pfam" id="PF13247">
    <property type="entry name" value="Fer4_11"/>
    <property type="match status" value="1"/>
</dbReference>
<feature type="domain" description="4Fe-4S ferredoxin-type" evidence="8">
    <location>
        <begin position="86"/>
        <end position="115"/>
    </location>
</feature>
<accession>A0A0W8F8B8</accession>
<dbReference type="PANTHER" id="PTHR43177">
    <property type="entry name" value="PROTEIN NRFC"/>
    <property type="match status" value="1"/>
</dbReference>
<keyword evidence="1" id="KW-0813">Transport</keyword>
<protein>
    <submittedName>
        <fullName evidence="9">Co dehydrogenase iron-sulfur protein coof</fullName>
        <ecNumber evidence="9">1.2.99.2</ecNumber>
    </submittedName>
</protein>
<evidence type="ECO:0000256" key="7">
    <source>
        <dbReference type="ARBA" id="ARBA00023014"/>
    </source>
</evidence>
<dbReference type="InterPro" id="IPR017896">
    <property type="entry name" value="4Fe4S_Fe-S-bd"/>
</dbReference>
<dbReference type="GO" id="GO:0046872">
    <property type="term" value="F:metal ion binding"/>
    <property type="evidence" value="ECO:0007669"/>
    <property type="project" value="UniProtKB-KW"/>
</dbReference>
<dbReference type="Gene3D" id="3.30.70.20">
    <property type="match status" value="2"/>
</dbReference>
<keyword evidence="2" id="KW-0004">4Fe-4S</keyword>
<comment type="caution">
    <text evidence="9">The sequence shown here is derived from an EMBL/GenBank/DDBJ whole genome shotgun (WGS) entry which is preliminary data.</text>
</comment>
<gene>
    <name evidence="9" type="ORF">ASZ90_013283</name>
</gene>
<dbReference type="Pfam" id="PF12800">
    <property type="entry name" value="Fer4_4"/>
    <property type="match status" value="1"/>
</dbReference>
<evidence type="ECO:0000256" key="5">
    <source>
        <dbReference type="ARBA" id="ARBA00022982"/>
    </source>
</evidence>
<keyword evidence="3" id="KW-0479">Metal-binding</keyword>
<evidence type="ECO:0000256" key="3">
    <source>
        <dbReference type="ARBA" id="ARBA00022723"/>
    </source>
</evidence>
<dbReference type="GO" id="GO:0016491">
    <property type="term" value="F:oxidoreductase activity"/>
    <property type="evidence" value="ECO:0007669"/>
    <property type="project" value="UniProtKB-KW"/>
</dbReference>
<keyword evidence="4" id="KW-0677">Repeat</keyword>
<reference evidence="9" key="1">
    <citation type="journal article" date="2015" name="Proc. Natl. Acad. Sci. U.S.A.">
        <title>Networks of energetic and metabolic interactions define dynamics in microbial communities.</title>
        <authorList>
            <person name="Embree M."/>
            <person name="Liu J.K."/>
            <person name="Al-Bassam M.M."/>
            <person name="Zengler K."/>
        </authorList>
    </citation>
    <scope>NUCLEOTIDE SEQUENCE</scope>
</reference>
<evidence type="ECO:0000256" key="6">
    <source>
        <dbReference type="ARBA" id="ARBA00023004"/>
    </source>
</evidence>
<organism evidence="9">
    <name type="scientific">hydrocarbon metagenome</name>
    <dbReference type="NCBI Taxonomy" id="938273"/>
    <lineage>
        <taxon>unclassified sequences</taxon>
        <taxon>metagenomes</taxon>
        <taxon>ecological metagenomes</taxon>
    </lineage>
</organism>
<keyword evidence="7" id="KW-0411">Iron-sulfur</keyword>
<dbReference type="AlphaFoldDB" id="A0A0W8F8B8"/>
<evidence type="ECO:0000256" key="4">
    <source>
        <dbReference type="ARBA" id="ARBA00022737"/>
    </source>
</evidence>
<keyword evidence="6" id="KW-0408">Iron</keyword>
<dbReference type="PROSITE" id="PS00198">
    <property type="entry name" value="4FE4S_FER_1"/>
    <property type="match status" value="1"/>
</dbReference>
<evidence type="ECO:0000256" key="2">
    <source>
        <dbReference type="ARBA" id="ARBA00022485"/>
    </source>
</evidence>
<dbReference type="CDD" id="cd10563">
    <property type="entry name" value="CooF_like"/>
    <property type="match status" value="1"/>
</dbReference>
<evidence type="ECO:0000256" key="1">
    <source>
        <dbReference type="ARBA" id="ARBA00022448"/>
    </source>
</evidence>
<evidence type="ECO:0000259" key="8">
    <source>
        <dbReference type="PROSITE" id="PS51379"/>
    </source>
</evidence>
<dbReference type="SUPFAM" id="SSF54862">
    <property type="entry name" value="4Fe-4S ferredoxins"/>
    <property type="match status" value="1"/>
</dbReference>
<proteinExistence type="predicted"/>
<dbReference type="PANTHER" id="PTHR43177:SF5">
    <property type="entry name" value="ANAEROBIC DIMETHYL SULFOXIDE REDUCTASE CHAIN B-RELATED"/>
    <property type="match status" value="1"/>
</dbReference>
<evidence type="ECO:0000313" key="9">
    <source>
        <dbReference type="EMBL" id="KUG17022.1"/>
    </source>
</evidence>
<dbReference type="InterPro" id="IPR017900">
    <property type="entry name" value="4Fe4S_Fe_S_CS"/>
</dbReference>
<keyword evidence="5" id="KW-0249">Electron transport</keyword>
<dbReference type="EMBL" id="LNQE01001468">
    <property type="protein sequence ID" value="KUG17022.1"/>
    <property type="molecule type" value="Genomic_DNA"/>
</dbReference>
<dbReference type="PROSITE" id="PS51379">
    <property type="entry name" value="4FE4S_FER_2"/>
    <property type="match status" value="2"/>
</dbReference>